<protein>
    <recommendedName>
        <fullName evidence="3">Adenylosuccinate lyase</fullName>
    </recommendedName>
</protein>
<organism evidence="1 2">
    <name type="scientific">Flavobacterium frigidarium</name>
    <dbReference type="NCBI Taxonomy" id="99286"/>
    <lineage>
        <taxon>Bacteria</taxon>
        <taxon>Pseudomonadati</taxon>
        <taxon>Bacteroidota</taxon>
        <taxon>Flavobacteriia</taxon>
        <taxon>Flavobacteriales</taxon>
        <taxon>Flavobacteriaceae</taxon>
        <taxon>Flavobacterium</taxon>
    </lineage>
</organism>
<comment type="caution">
    <text evidence="1">The sequence shown here is derived from an EMBL/GenBank/DDBJ whole genome shotgun (WGS) entry which is preliminary data.</text>
</comment>
<evidence type="ECO:0008006" key="3">
    <source>
        <dbReference type="Google" id="ProtNLM"/>
    </source>
</evidence>
<reference evidence="1 2" key="1">
    <citation type="submission" date="2023-05" db="EMBL/GenBank/DDBJ databases">
        <title>Adaptations of aquatic viruses from atmosphere-close ecosystems of the Central Arctic Ocean.</title>
        <authorList>
            <person name="Rahlff J."/>
            <person name="Holmfeldt K."/>
        </authorList>
    </citation>
    <scope>NUCLEOTIDE SEQUENCE [LARGE SCALE GENOMIC DNA]</scope>
    <source>
        <strain evidence="1 2">Arc14</strain>
    </source>
</reference>
<evidence type="ECO:0000313" key="1">
    <source>
        <dbReference type="EMBL" id="MEZ7514366.1"/>
    </source>
</evidence>
<dbReference type="EMBL" id="JASMRN010000002">
    <property type="protein sequence ID" value="MEZ7514366.1"/>
    <property type="molecule type" value="Genomic_DNA"/>
</dbReference>
<name>A0ABV4KCA7_9FLAO</name>
<accession>A0ABV4KCA7</accession>
<evidence type="ECO:0000313" key="2">
    <source>
        <dbReference type="Proteomes" id="UP001568894"/>
    </source>
</evidence>
<sequence length="176" mass="20251">MDDQLYKNIANSTAHRSSRIANVDVVLNDLALLPNLVTLSFDILDCNHFKACWILEMMIDAQPHLLTDHLDFFCLNLNKFTHDSAIRSAAKTCLHLSKHLTLSNLHQNLITENCFDWLMNDYGKVATKAYSIRTLFELGKEISWIHPELKQIIIKDYPTHTSAYKAVAREILKKIK</sequence>
<dbReference type="RefSeq" id="WP_371568064.1">
    <property type="nucleotide sequence ID" value="NZ_JASMRN010000002.1"/>
</dbReference>
<keyword evidence="2" id="KW-1185">Reference proteome</keyword>
<dbReference type="Proteomes" id="UP001568894">
    <property type="component" value="Unassembled WGS sequence"/>
</dbReference>
<gene>
    <name evidence="1" type="ORF">QO192_03610</name>
</gene>
<proteinExistence type="predicted"/>